<keyword evidence="3" id="KW-1185">Reference proteome</keyword>
<name>A0ABT8GGZ9_9MICO</name>
<sequence length="122" mass="13049">MADSESPHTHHAPDYVEIPATDLDASERFYEAAFGWRMVPYGPGYRGIVAADGRECGGLSEVGVVQPGGVLVVLFSRDLEASLGSVRAAGGSITREPFDFPGGRRFHFTDPSGLELAVWALP</sequence>
<proteinExistence type="predicted"/>
<dbReference type="PANTHER" id="PTHR33993:SF1">
    <property type="entry name" value="GLYOXALASE FAMILY PROTEIN"/>
    <property type="match status" value="1"/>
</dbReference>
<evidence type="ECO:0000313" key="3">
    <source>
        <dbReference type="Proteomes" id="UP001172708"/>
    </source>
</evidence>
<evidence type="ECO:0000259" key="1">
    <source>
        <dbReference type="PROSITE" id="PS51819"/>
    </source>
</evidence>
<dbReference type="InterPro" id="IPR004360">
    <property type="entry name" value="Glyas_Fos-R_dOase_dom"/>
</dbReference>
<comment type="caution">
    <text evidence="2">The sequence shown here is derived from an EMBL/GenBank/DDBJ whole genome shotgun (WGS) entry which is preliminary data.</text>
</comment>
<evidence type="ECO:0000313" key="2">
    <source>
        <dbReference type="EMBL" id="MDN4480718.1"/>
    </source>
</evidence>
<dbReference type="InterPro" id="IPR029068">
    <property type="entry name" value="Glyas_Bleomycin-R_OHBP_Dase"/>
</dbReference>
<dbReference type="PANTHER" id="PTHR33993">
    <property type="entry name" value="GLYOXALASE-RELATED"/>
    <property type="match status" value="1"/>
</dbReference>
<dbReference type="InterPro" id="IPR037523">
    <property type="entry name" value="VOC_core"/>
</dbReference>
<organism evidence="2 3">
    <name type="scientific">Demequina muriae</name>
    <dbReference type="NCBI Taxonomy" id="3051664"/>
    <lineage>
        <taxon>Bacteria</taxon>
        <taxon>Bacillati</taxon>
        <taxon>Actinomycetota</taxon>
        <taxon>Actinomycetes</taxon>
        <taxon>Micrococcales</taxon>
        <taxon>Demequinaceae</taxon>
        <taxon>Demequina</taxon>
    </lineage>
</organism>
<reference evidence="2" key="1">
    <citation type="submission" date="2023-06" db="EMBL/GenBank/DDBJ databases">
        <title>Egi l300058.</title>
        <authorList>
            <person name="Gao L."/>
            <person name="Fang B.-Z."/>
            <person name="Li W.-J."/>
        </authorList>
    </citation>
    <scope>NUCLEOTIDE SEQUENCE</scope>
    <source>
        <strain evidence="2">EGI L300058</strain>
    </source>
</reference>
<protein>
    <submittedName>
        <fullName evidence="2">VOC family protein</fullName>
    </submittedName>
</protein>
<dbReference type="EMBL" id="JAUHQA010000001">
    <property type="protein sequence ID" value="MDN4480718.1"/>
    <property type="molecule type" value="Genomic_DNA"/>
</dbReference>
<dbReference type="Proteomes" id="UP001172708">
    <property type="component" value="Unassembled WGS sequence"/>
</dbReference>
<dbReference type="RefSeq" id="WP_301142173.1">
    <property type="nucleotide sequence ID" value="NZ_JAUHQA010000001.1"/>
</dbReference>
<gene>
    <name evidence="2" type="ORF">QQX02_07270</name>
</gene>
<dbReference type="InterPro" id="IPR052164">
    <property type="entry name" value="Anthracycline_SecMetBiosynth"/>
</dbReference>
<feature type="domain" description="VOC" evidence="1">
    <location>
        <begin position="12"/>
        <end position="121"/>
    </location>
</feature>
<dbReference type="Gene3D" id="3.10.180.10">
    <property type="entry name" value="2,3-Dihydroxybiphenyl 1,2-Dioxygenase, domain 1"/>
    <property type="match status" value="1"/>
</dbReference>
<dbReference type="SUPFAM" id="SSF54593">
    <property type="entry name" value="Glyoxalase/Bleomycin resistance protein/Dihydroxybiphenyl dioxygenase"/>
    <property type="match status" value="1"/>
</dbReference>
<dbReference type="PROSITE" id="PS51819">
    <property type="entry name" value="VOC"/>
    <property type="match status" value="1"/>
</dbReference>
<dbReference type="CDD" id="cd07247">
    <property type="entry name" value="SgaA_N_like"/>
    <property type="match status" value="1"/>
</dbReference>
<dbReference type="Pfam" id="PF00903">
    <property type="entry name" value="Glyoxalase"/>
    <property type="match status" value="1"/>
</dbReference>
<accession>A0ABT8GGZ9</accession>